<protein>
    <submittedName>
        <fullName evidence="1">Uncharacterized protein</fullName>
    </submittedName>
</protein>
<dbReference type="EMBL" id="BAABDK010000031">
    <property type="protein sequence ID" value="GAA4050239.1"/>
    <property type="molecule type" value="Genomic_DNA"/>
</dbReference>
<name>A0ABP7UQZ5_9BACT</name>
<sequence length="65" mass="7019">MKAVTVKIENSDGSLVEQGPAVQQADPNRWHYLSTKRNTSLAGDKITVTATDNPGHEAVKTRTLA</sequence>
<reference evidence="2" key="1">
    <citation type="journal article" date="2019" name="Int. J. Syst. Evol. Microbiol.">
        <title>The Global Catalogue of Microorganisms (GCM) 10K type strain sequencing project: providing services to taxonomists for standard genome sequencing and annotation.</title>
        <authorList>
            <consortium name="The Broad Institute Genomics Platform"/>
            <consortium name="The Broad Institute Genome Sequencing Center for Infectious Disease"/>
            <person name="Wu L."/>
            <person name="Ma J."/>
        </authorList>
    </citation>
    <scope>NUCLEOTIDE SEQUENCE [LARGE SCALE GENOMIC DNA]</scope>
    <source>
        <strain evidence="2">JCM 17225</strain>
    </source>
</reference>
<dbReference type="RefSeq" id="WP_345058420.1">
    <property type="nucleotide sequence ID" value="NZ_BAABDK010000031.1"/>
</dbReference>
<keyword evidence="2" id="KW-1185">Reference proteome</keyword>
<gene>
    <name evidence="1" type="ORF">GCM10022409_41260</name>
</gene>
<organism evidence="1 2">
    <name type="scientific">Hymenobacter glaciei</name>
    <dbReference type="NCBI Taxonomy" id="877209"/>
    <lineage>
        <taxon>Bacteria</taxon>
        <taxon>Pseudomonadati</taxon>
        <taxon>Bacteroidota</taxon>
        <taxon>Cytophagia</taxon>
        <taxon>Cytophagales</taxon>
        <taxon>Hymenobacteraceae</taxon>
        <taxon>Hymenobacter</taxon>
    </lineage>
</organism>
<proteinExistence type="predicted"/>
<evidence type="ECO:0000313" key="2">
    <source>
        <dbReference type="Proteomes" id="UP001501469"/>
    </source>
</evidence>
<accession>A0ABP7UQZ5</accession>
<evidence type="ECO:0000313" key="1">
    <source>
        <dbReference type="EMBL" id="GAA4050239.1"/>
    </source>
</evidence>
<comment type="caution">
    <text evidence="1">The sequence shown here is derived from an EMBL/GenBank/DDBJ whole genome shotgun (WGS) entry which is preliminary data.</text>
</comment>
<dbReference type="Proteomes" id="UP001501469">
    <property type="component" value="Unassembled WGS sequence"/>
</dbReference>